<dbReference type="EMBL" id="PTIS01000002">
    <property type="protein sequence ID" value="PPK49185.1"/>
    <property type="molecule type" value="Genomic_DNA"/>
</dbReference>
<accession>A0A2S6FZW5</accession>
<dbReference type="InterPro" id="IPR000644">
    <property type="entry name" value="CBS_dom"/>
</dbReference>
<dbReference type="InterPro" id="IPR046342">
    <property type="entry name" value="CBS_dom_sf"/>
</dbReference>
<dbReference type="InterPro" id="IPR006667">
    <property type="entry name" value="SLC41_membr_dom"/>
</dbReference>
<feature type="transmembrane region" description="Helical" evidence="9">
    <location>
        <begin position="379"/>
        <end position="403"/>
    </location>
</feature>
<dbReference type="SUPFAM" id="SSF54631">
    <property type="entry name" value="CBS-domain pair"/>
    <property type="match status" value="1"/>
</dbReference>
<name>A0A2S6FZW5_9CLOT</name>
<dbReference type="AlphaFoldDB" id="A0A2S6FZW5"/>
<dbReference type="PANTHER" id="PTHR43773">
    <property type="entry name" value="MAGNESIUM TRANSPORTER MGTE"/>
    <property type="match status" value="1"/>
</dbReference>
<comment type="caution">
    <text evidence="11">The sequence shown here is derived from an EMBL/GenBank/DDBJ whole genome shotgun (WGS) entry which is preliminary data.</text>
</comment>
<dbReference type="SUPFAM" id="SSF161093">
    <property type="entry name" value="MgtE membrane domain-like"/>
    <property type="match status" value="1"/>
</dbReference>
<evidence type="ECO:0000256" key="7">
    <source>
        <dbReference type="ARBA" id="ARBA00023136"/>
    </source>
</evidence>
<dbReference type="PANTHER" id="PTHR43773:SF1">
    <property type="entry name" value="MAGNESIUM TRANSPORTER MGTE"/>
    <property type="match status" value="1"/>
</dbReference>
<dbReference type="SMART" id="SM00924">
    <property type="entry name" value="MgtE_N"/>
    <property type="match status" value="1"/>
</dbReference>
<reference evidence="11 12" key="1">
    <citation type="submission" date="2018-02" db="EMBL/GenBank/DDBJ databases">
        <title>Genomic Encyclopedia of Archaeal and Bacterial Type Strains, Phase II (KMG-II): from individual species to whole genera.</title>
        <authorList>
            <person name="Goeker M."/>
        </authorList>
    </citation>
    <scope>NUCLEOTIDE SEQUENCE [LARGE SCALE GENOMIC DNA]</scope>
    <source>
        <strain evidence="11 12">DSM 15099</strain>
    </source>
</reference>
<comment type="subcellular location">
    <subcellularLocation>
        <location evidence="9">Cell membrane</location>
        <topology evidence="9">Multi-pass membrane protein</topology>
    </subcellularLocation>
    <subcellularLocation>
        <location evidence="1">Membrane</location>
        <topology evidence="1">Multi-pass membrane protein</topology>
    </subcellularLocation>
</comment>
<dbReference type="STRING" id="37659.GCA_000703125_01695"/>
<keyword evidence="4 9" id="KW-0812">Transmembrane</keyword>
<dbReference type="GO" id="GO:0015095">
    <property type="term" value="F:magnesium ion transmembrane transporter activity"/>
    <property type="evidence" value="ECO:0007669"/>
    <property type="project" value="UniProtKB-UniRule"/>
</dbReference>
<evidence type="ECO:0000256" key="6">
    <source>
        <dbReference type="ARBA" id="ARBA00022989"/>
    </source>
</evidence>
<dbReference type="Pfam" id="PF01769">
    <property type="entry name" value="MgtE"/>
    <property type="match status" value="1"/>
</dbReference>
<evidence type="ECO:0000256" key="4">
    <source>
        <dbReference type="ARBA" id="ARBA00022692"/>
    </source>
</evidence>
<gene>
    <name evidence="11" type="ORF">BD821_10298</name>
</gene>
<comment type="function">
    <text evidence="9">Acts as a magnesium transporter.</text>
</comment>
<comment type="similarity">
    <text evidence="2 9">Belongs to the SLC41A transporter family.</text>
</comment>
<keyword evidence="3 9" id="KW-0813">Transport</keyword>
<dbReference type="Gene3D" id="3.10.580.10">
    <property type="entry name" value="CBS-domain"/>
    <property type="match status" value="1"/>
</dbReference>
<keyword evidence="9" id="KW-0479">Metal-binding</keyword>
<sequence>MKNLLFGYLDKERIEILREKFTEMNVVDIAQIFEEIPEEKKLIIFRILPKDIAAEVFSYMSQKEQQFIIESITDKEVQSLVEDLYLDDTVDFVEELPANVVKKVLRNTDEETRKRINFFLNYPENSAGSIMTIEYVDLKKNMTVKEAISRIKKIGIDRETIDTCYVTSKGRKLEGVVLLRQIILSDENEIIENIMDKDVKYVNTHDDQETVALLFKKYDLLAMPVTDNEDRLVGIITIDDILDIIEEETTEDFYKMAAMEPSEEDYLDTSVFSLAKHRIVWLLVLMISATFTGSIIRKYEDILQAVVILTAFIPMLMDTGGNAGSQSSTLVIRGLALGDIKLKDWPKVLFKEFRVSLIVGFTLAVVNFLRIYFLEKVDFYVALTVCSTLFFTVIIAKAVGGLLPIIAKKLKVDPAIMASPLITTIVDALVLILYFATATMLLGI</sequence>
<dbReference type="InterPro" id="IPR006669">
    <property type="entry name" value="MgtE_transporter"/>
</dbReference>
<evidence type="ECO:0000256" key="8">
    <source>
        <dbReference type="PROSITE-ProRule" id="PRU00703"/>
    </source>
</evidence>
<keyword evidence="8" id="KW-0129">CBS domain</keyword>
<dbReference type="CDD" id="cd04606">
    <property type="entry name" value="CBS_pair_Mg_transporter"/>
    <property type="match status" value="1"/>
</dbReference>
<dbReference type="InterPro" id="IPR006668">
    <property type="entry name" value="Mg_transptr_MgtE_intracell_dom"/>
</dbReference>
<evidence type="ECO:0000256" key="1">
    <source>
        <dbReference type="ARBA" id="ARBA00004141"/>
    </source>
</evidence>
<feature type="domain" description="CBS" evidence="10">
    <location>
        <begin position="195"/>
        <end position="251"/>
    </location>
</feature>
<protein>
    <recommendedName>
        <fullName evidence="9">Magnesium transporter MgtE</fullName>
    </recommendedName>
</protein>
<evidence type="ECO:0000256" key="5">
    <source>
        <dbReference type="ARBA" id="ARBA00022842"/>
    </source>
</evidence>
<evidence type="ECO:0000256" key="9">
    <source>
        <dbReference type="RuleBase" id="RU362011"/>
    </source>
</evidence>
<dbReference type="GO" id="GO:0005886">
    <property type="term" value="C:plasma membrane"/>
    <property type="evidence" value="ECO:0007669"/>
    <property type="project" value="UniProtKB-SubCell"/>
</dbReference>
<feature type="transmembrane region" description="Helical" evidence="9">
    <location>
        <begin position="415"/>
        <end position="436"/>
    </location>
</feature>
<evidence type="ECO:0000256" key="3">
    <source>
        <dbReference type="ARBA" id="ARBA00022448"/>
    </source>
</evidence>
<dbReference type="InterPro" id="IPR036739">
    <property type="entry name" value="SLC41_membr_dom_sf"/>
</dbReference>
<dbReference type="Gene3D" id="1.10.357.20">
    <property type="entry name" value="SLC41 divalent cation transporters, integral membrane domain"/>
    <property type="match status" value="1"/>
</dbReference>
<dbReference type="SUPFAM" id="SSF158791">
    <property type="entry name" value="MgtE N-terminal domain-like"/>
    <property type="match status" value="1"/>
</dbReference>
<dbReference type="SMART" id="SM00116">
    <property type="entry name" value="CBS"/>
    <property type="match status" value="1"/>
</dbReference>
<proteinExistence type="inferred from homology"/>
<dbReference type="OrthoDB" id="9790355at2"/>
<evidence type="ECO:0000313" key="11">
    <source>
        <dbReference type="EMBL" id="PPK49185.1"/>
    </source>
</evidence>
<keyword evidence="5 9" id="KW-0460">Magnesium</keyword>
<feature type="transmembrane region" description="Helical" evidence="9">
    <location>
        <begin position="302"/>
        <end position="320"/>
    </location>
</feature>
<dbReference type="InterPro" id="IPR038076">
    <property type="entry name" value="MgtE_N_sf"/>
</dbReference>
<feature type="transmembrane region" description="Helical" evidence="9">
    <location>
        <begin position="279"/>
        <end position="296"/>
    </location>
</feature>
<dbReference type="Pfam" id="PF03448">
    <property type="entry name" value="MgtE_N"/>
    <property type="match status" value="1"/>
</dbReference>
<dbReference type="NCBIfam" id="TIGR00400">
    <property type="entry name" value="mgtE"/>
    <property type="match status" value="1"/>
</dbReference>
<feature type="transmembrane region" description="Helical" evidence="9">
    <location>
        <begin position="353"/>
        <end position="373"/>
    </location>
</feature>
<evidence type="ECO:0000259" key="10">
    <source>
        <dbReference type="PROSITE" id="PS51371"/>
    </source>
</evidence>
<dbReference type="Proteomes" id="UP000239863">
    <property type="component" value="Unassembled WGS sequence"/>
</dbReference>
<keyword evidence="7 9" id="KW-0472">Membrane</keyword>
<dbReference type="Pfam" id="PF00571">
    <property type="entry name" value="CBS"/>
    <property type="match status" value="1"/>
</dbReference>
<dbReference type="PROSITE" id="PS51371">
    <property type="entry name" value="CBS"/>
    <property type="match status" value="1"/>
</dbReference>
<organism evidence="11 12">
    <name type="scientific">Clostridium algidicarnis DSM 15099</name>
    <dbReference type="NCBI Taxonomy" id="1121295"/>
    <lineage>
        <taxon>Bacteria</taxon>
        <taxon>Bacillati</taxon>
        <taxon>Bacillota</taxon>
        <taxon>Clostridia</taxon>
        <taxon>Eubacteriales</taxon>
        <taxon>Clostridiaceae</taxon>
        <taxon>Clostridium</taxon>
    </lineage>
</organism>
<keyword evidence="6 9" id="KW-1133">Transmembrane helix</keyword>
<keyword evidence="9" id="KW-1003">Cell membrane</keyword>
<evidence type="ECO:0000313" key="12">
    <source>
        <dbReference type="Proteomes" id="UP000239863"/>
    </source>
</evidence>
<comment type="subunit">
    <text evidence="9">Homodimer.</text>
</comment>
<evidence type="ECO:0000256" key="2">
    <source>
        <dbReference type="ARBA" id="ARBA00009749"/>
    </source>
</evidence>
<dbReference type="RefSeq" id="WP_104409208.1">
    <property type="nucleotide sequence ID" value="NZ_PTIS01000002.1"/>
</dbReference>
<dbReference type="Gene3D" id="1.25.60.10">
    <property type="entry name" value="MgtE N-terminal domain-like"/>
    <property type="match status" value="1"/>
</dbReference>
<dbReference type="GO" id="GO:0046872">
    <property type="term" value="F:metal ion binding"/>
    <property type="evidence" value="ECO:0007669"/>
    <property type="project" value="UniProtKB-KW"/>
</dbReference>